<protein>
    <submittedName>
        <fullName evidence="1">Uncharacterized protein</fullName>
    </submittedName>
</protein>
<reference evidence="1 2" key="1">
    <citation type="journal article" date="2015" name="Genome Biol. Evol.">
        <title>Comparative Genomics of a Bacterivorous Green Alga Reveals Evolutionary Causalities and Consequences of Phago-Mixotrophic Mode of Nutrition.</title>
        <authorList>
            <person name="Burns J.A."/>
            <person name="Paasch A."/>
            <person name="Narechania A."/>
            <person name="Kim E."/>
        </authorList>
    </citation>
    <scope>NUCLEOTIDE SEQUENCE [LARGE SCALE GENOMIC DNA]</scope>
    <source>
        <strain evidence="1 2">PLY_AMNH</strain>
    </source>
</reference>
<dbReference type="AlphaFoldDB" id="A0AAE0FX08"/>
<comment type="caution">
    <text evidence="1">The sequence shown here is derived from an EMBL/GenBank/DDBJ whole genome shotgun (WGS) entry which is preliminary data.</text>
</comment>
<gene>
    <name evidence="1" type="ORF">CYMTET_23984</name>
</gene>
<organism evidence="1 2">
    <name type="scientific">Cymbomonas tetramitiformis</name>
    <dbReference type="NCBI Taxonomy" id="36881"/>
    <lineage>
        <taxon>Eukaryota</taxon>
        <taxon>Viridiplantae</taxon>
        <taxon>Chlorophyta</taxon>
        <taxon>Pyramimonadophyceae</taxon>
        <taxon>Pyramimonadales</taxon>
        <taxon>Pyramimonadaceae</taxon>
        <taxon>Cymbomonas</taxon>
    </lineage>
</organism>
<dbReference type="Proteomes" id="UP001190700">
    <property type="component" value="Unassembled WGS sequence"/>
</dbReference>
<sequence>MRSGIVRGFVGLHQESGLRQTADGDSRRVAFAQSVPTVWLTLGTVIHSKLRTKEKQQMMTPKRSGVCQWSVPGRGMNDIEWVVCVLDGNRQGGVCEGWYQQGGVCGWMAPAGWCAGGTGRVVCAVDGNWAGVVCAVDGTAGWCVRLDGTGRVKEYNNAVSKAGLCWPAGPAVSLDMSSLTRGCGYGCTHGCTQDGIHYHNATYDVVTQQALNILKQLFPSATGPPSLQC</sequence>
<evidence type="ECO:0000313" key="1">
    <source>
        <dbReference type="EMBL" id="KAK3267460.1"/>
    </source>
</evidence>
<dbReference type="EMBL" id="LGRX02012398">
    <property type="protein sequence ID" value="KAK3267460.1"/>
    <property type="molecule type" value="Genomic_DNA"/>
</dbReference>
<keyword evidence="2" id="KW-1185">Reference proteome</keyword>
<proteinExistence type="predicted"/>
<name>A0AAE0FX08_9CHLO</name>
<accession>A0AAE0FX08</accession>
<evidence type="ECO:0000313" key="2">
    <source>
        <dbReference type="Proteomes" id="UP001190700"/>
    </source>
</evidence>